<accession>A0A1H3YH01</accession>
<evidence type="ECO:0000259" key="1">
    <source>
        <dbReference type="Pfam" id="PF21818"/>
    </source>
</evidence>
<dbReference type="Proteomes" id="UP000236755">
    <property type="component" value="Unassembled WGS sequence"/>
</dbReference>
<evidence type="ECO:0000313" key="3">
    <source>
        <dbReference type="Proteomes" id="UP000236755"/>
    </source>
</evidence>
<dbReference type="AlphaFoldDB" id="A0A1H3YH01"/>
<protein>
    <recommendedName>
        <fullName evidence="1">DUF6884 domain-containing protein</fullName>
    </recommendedName>
</protein>
<dbReference type="OrthoDB" id="206471at2157"/>
<dbReference type="InterPro" id="IPR049251">
    <property type="entry name" value="DUF6884"/>
</dbReference>
<sequence length="141" mass="16048">MTEIGLVSCVKTKRDEPATPRNLYTSSYFEKMRDYAEQNHDEWWIISAKHGLLHPDGALIEPYNETLSGARVARKREWAEEVAKQLDERGLLSGDVTLILHAGQDYYEELLPLIKDSGVSIEIPTEGLGIGDTQAWYKERL</sequence>
<dbReference type="RefSeq" id="WP_092634229.1">
    <property type="nucleotide sequence ID" value="NZ_FNQT01000002.1"/>
</dbReference>
<organism evidence="2 3">
    <name type="scientific">Haloplanus vescus</name>
    <dbReference type="NCBI Taxonomy" id="555874"/>
    <lineage>
        <taxon>Archaea</taxon>
        <taxon>Methanobacteriati</taxon>
        <taxon>Methanobacteriota</taxon>
        <taxon>Stenosarchaea group</taxon>
        <taxon>Halobacteria</taxon>
        <taxon>Halobacteriales</taxon>
        <taxon>Haloferacaceae</taxon>
        <taxon>Haloplanus</taxon>
    </lineage>
</organism>
<dbReference type="Pfam" id="PF21818">
    <property type="entry name" value="DUF6884"/>
    <property type="match status" value="1"/>
</dbReference>
<dbReference type="EMBL" id="FNQT01000002">
    <property type="protein sequence ID" value="SEA10880.1"/>
    <property type="molecule type" value="Genomic_DNA"/>
</dbReference>
<evidence type="ECO:0000313" key="2">
    <source>
        <dbReference type="EMBL" id="SEA10880.1"/>
    </source>
</evidence>
<gene>
    <name evidence="2" type="ORF">SAMN04488065_1881</name>
</gene>
<reference evidence="2 3" key="1">
    <citation type="submission" date="2016-10" db="EMBL/GenBank/DDBJ databases">
        <authorList>
            <person name="de Groot N.N."/>
        </authorList>
    </citation>
    <scope>NUCLEOTIDE SEQUENCE [LARGE SCALE GENOMIC DNA]</scope>
    <source>
        <strain evidence="2 3">CGMCC 1.8712</strain>
    </source>
</reference>
<keyword evidence="3" id="KW-1185">Reference proteome</keyword>
<feature type="domain" description="DUF6884" evidence="1">
    <location>
        <begin position="4"/>
        <end position="139"/>
    </location>
</feature>
<dbReference type="STRING" id="555874.SAMN04488065_1881"/>
<name>A0A1H3YH01_9EURY</name>
<proteinExistence type="predicted"/>